<proteinExistence type="predicted"/>
<protein>
    <submittedName>
        <fullName evidence="1">Uncharacterized protein</fullName>
    </submittedName>
</protein>
<sequence length="228" mass="26347">MNTQQQVYITETILDEGDIDMFDVPITSPTNNHVDLQIQQQRKEETSSYDFKDIIMEHGLPRIQPLSTTYDDLCESEKDFAARSFQVLANCARVKINRLLKLGGIDKRSYVGCGSVELGVFQVMFQSMLGATFFHSDRTVTRHGIKYKVPCIGYRFTSHLPVLDIFDNWGQQVITSATQIEDNYIVTQYLLQVKNISFIFDTESGEVTMHFAYDTKIKYDDEDEFHFF</sequence>
<dbReference type="EMBL" id="GG738886">
    <property type="protein sequence ID" value="EFC41363.1"/>
    <property type="molecule type" value="Genomic_DNA"/>
</dbReference>
<dbReference type="VEuPathDB" id="AmoebaDB:NAEGRDRAFT_80703"/>
<dbReference type="AlphaFoldDB" id="D2VP34"/>
<accession>D2VP34</accession>
<name>D2VP34_NAEGR</name>
<organism evidence="2">
    <name type="scientific">Naegleria gruberi</name>
    <name type="common">Amoeba</name>
    <dbReference type="NCBI Taxonomy" id="5762"/>
    <lineage>
        <taxon>Eukaryota</taxon>
        <taxon>Discoba</taxon>
        <taxon>Heterolobosea</taxon>
        <taxon>Tetramitia</taxon>
        <taxon>Eutetramitia</taxon>
        <taxon>Vahlkampfiidae</taxon>
        <taxon>Naegleria</taxon>
    </lineage>
</organism>
<evidence type="ECO:0000313" key="2">
    <source>
        <dbReference type="Proteomes" id="UP000006671"/>
    </source>
</evidence>
<dbReference type="InParanoid" id="D2VP34"/>
<dbReference type="OMA" id="ANCARVK"/>
<dbReference type="RefSeq" id="XP_002674107.1">
    <property type="nucleotide sequence ID" value="XM_002674061.1"/>
</dbReference>
<gene>
    <name evidence="1" type="ORF">NAEGRDRAFT_80703</name>
</gene>
<dbReference type="OrthoDB" id="10253205at2759"/>
<keyword evidence="2" id="KW-1185">Reference proteome</keyword>
<dbReference type="Proteomes" id="UP000006671">
    <property type="component" value="Unassembled WGS sequence"/>
</dbReference>
<dbReference type="KEGG" id="ngr:NAEGRDRAFT_80703"/>
<evidence type="ECO:0000313" key="1">
    <source>
        <dbReference type="EMBL" id="EFC41363.1"/>
    </source>
</evidence>
<dbReference type="GeneID" id="8850654"/>
<reference evidence="1 2" key="1">
    <citation type="journal article" date="2010" name="Cell">
        <title>The genome of Naegleria gruberi illuminates early eukaryotic versatility.</title>
        <authorList>
            <person name="Fritz-Laylin L.K."/>
            <person name="Prochnik S.E."/>
            <person name="Ginger M.L."/>
            <person name="Dacks J.B."/>
            <person name="Carpenter M.L."/>
            <person name="Field M.C."/>
            <person name="Kuo A."/>
            <person name="Paredez A."/>
            <person name="Chapman J."/>
            <person name="Pham J."/>
            <person name="Shu S."/>
            <person name="Neupane R."/>
            <person name="Cipriano M."/>
            <person name="Mancuso J."/>
            <person name="Tu H."/>
            <person name="Salamov A."/>
            <person name="Lindquist E."/>
            <person name="Shapiro H."/>
            <person name="Lucas S."/>
            <person name="Grigoriev I.V."/>
            <person name="Cande W.Z."/>
            <person name="Fulton C."/>
            <person name="Rokhsar D.S."/>
            <person name="Dawson S.C."/>
        </authorList>
    </citation>
    <scope>NUCLEOTIDE SEQUENCE [LARGE SCALE GENOMIC DNA]</scope>
    <source>
        <strain evidence="1 2">NEG-M</strain>
    </source>
</reference>